<dbReference type="SUPFAM" id="SSF46966">
    <property type="entry name" value="Spectrin repeat"/>
    <property type="match status" value="1"/>
</dbReference>
<proteinExistence type="predicted"/>
<evidence type="ECO:0000313" key="3">
    <source>
        <dbReference type="EMBL" id="PIK50374.1"/>
    </source>
</evidence>
<dbReference type="InterPro" id="IPR002017">
    <property type="entry name" value="Spectrin_repeat"/>
</dbReference>
<dbReference type="Proteomes" id="UP000230750">
    <property type="component" value="Unassembled WGS sequence"/>
</dbReference>
<evidence type="ECO:0000256" key="1">
    <source>
        <dbReference type="SAM" id="Coils"/>
    </source>
</evidence>
<dbReference type="EMBL" id="MRZV01000421">
    <property type="protein sequence ID" value="PIK50374.1"/>
    <property type="molecule type" value="Genomic_DNA"/>
</dbReference>
<feature type="region of interest" description="Disordered" evidence="2">
    <location>
        <begin position="179"/>
        <end position="201"/>
    </location>
</feature>
<gene>
    <name evidence="3" type="ORF">BSL78_12740</name>
</gene>
<dbReference type="Pfam" id="PF00435">
    <property type="entry name" value="Spectrin"/>
    <property type="match status" value="1"/>
</dbReference>
<keyword evidence="4" id="KW-1185">Reference proteome</keyword>
<accession>A0A2G8KQT3</accession>
<dbReference type="AlphaFoldDB" id="A0A2G8KQT3"/>
<evidence type="ECO:0000313" key="4">
    <source>
        <dbReference type="Proteomes" id="UP000230750"/>
    </source>
</evidence>
<comment type="caution">
    <text evidence="3">The sequence shown here is derived from an EMBL/GenBank/DDBJ whole genome shotgun (WGS) entry which is preliminary data.</text>
</comment>
<reference evidence="3 4" key="1">
    <citation type="journal article" date="2017" name="PLoS Biol.">
        <title>The sea cucumber genome provides insights into morphological evolution and visceral regeneration.</title>
        <authorList>
            <person name="Zhang X."/>
            <person name="Sun L."/>
            <person name="Yuan J."/>
            <person name="Sun Y."/>
            <person name="Gao Y."/>
            <person name="Zhang L."/>
            <person name="Li S."/>
            <person name="Dai H."/>
            <person name="Hamel J.F."/>
            <person name="Liu C."/>
            <person name="Yu Y."/>
            <person name="Liu S."/>
            <person name="Lin W."/>
            <person name="Guo K."/>
            <person name="Jin S."/>
            <person name="Xu P."/>
            <person name="Storey K.B."/>
            <person name="Huan P."/>
            <person name="Zhang T."/>
            <person name="Zhou Y."/>
            <person name="Zhang J."/>
            <person name="Lin C."/>
            <person name="Li X."/>
            <person name="Xing L."/>
            <person name="Huo D."/>
            <person name="Sun M."/>
            <person name="Wang L."/>
            <person name="Mercier A."/>
            <person name="Li F."/>
            <person name="Yang H."/>
            <person name="Xiang J."/>
        </authorList>
    </citation>
    <scope>NUCLEOTIDE SEQUENCE [LARGE SCALE GENOMIC DNA]</scope>
    <source>
        <strain evidence="3">Shaxun</strain>
        <tissue evidence="3">Muscle</tissue>
    </source>
</reference>
<protein>
    <submittedName>
        <fullName evidence="3">Putative nesprin-1</fullName>
    </submittedName>
</protein>
<organism evidence="3 4">
    <name type="scientific">Stichopus japonicus</name>
    <name type="common">Sea cucumber</name>
    <dbReference type="NCBI Taxonomy" id="307972"/>
    <lineage>
        <taxon>Eukaryota</taxon>
        <taxon>Metazoa</taxon>
        <taxon>Echinodermata</taxon>
        <taxon>Eleutherozoa</taxon>
        <taxon>Echinozoa</taxon>
        <taxon>Holothuroidea</taxon>
        <taxon>Aspidochirotacea</taxon>
        <taxon>Aspidochirotida</taxon>
        <taxon>Stichopodidae</taxon>
        <taxon>Apostichopus</taxon>
    </lineage>
</organism>
<dbReference type="Gene3D" id="1.20.58.60">
    <property type="match status" value="2"/>
</dbReference>
<name>A0A2G8KQT3_STIJA</name>
<keyword evidence="1" id="KW-0175">Coiled coil</keyword>
<feature type="coiled-coil region" evidence="1">
    <location>
        <begin position="68"/>
        <end position="146"/>
    </location>
</feature>
<sequence length="201" mass="23263">MARSHHQKIVQDINSRKVPVSDVTVHAEQFLKSTRDKLTPELQNELQGSVGDLRTTYERLLGTSMDWLKDAKDLLDRLKREKDETMSVEAKIRSLQERLNGLSDWITEMERQLGSEQPMEENLQPLNRQNQDHDALHENIQSKQEDTVSVVQDTESLLRQYPDRIDQVLQSQLRGQATDLKSRYGWSATSHRTEPTDSTEP</sequence>
<evidence type="ECO:0000256" key="2">
    <source>
        <dbReference type="SAM" id="MobiDB-lite"/>
    </source>
</evidence>